<evidence type="ECO:0000256" key="8">
    <source>
        <dbReference type="ARBA" id="ARBA00023212"/>
    </source>
</evidence>
<accession>A0A3M0L1X2</accession>
<dbReference type="PANTHER" id="PTHR34031">
    <property type="entry name" value="CENTROSOMAL PROTEIN OF 162 KDA"/>
    <property type="match status" value="1"/>
</dbReference>
<dbReference type="GO" id="GO:0005654">
    <property type="term" value="C:nucleoplasm"/>
    <property type="evidence" value="ECO:0007669"/>
    <property type="project" value="TreeGrafter"/>
</dbReference>
<feature type="region of interest" description="Disordered" evidence="10">
    <location>
        <begin position="137"/>
        <end position="169"/>
    </location>
</feature>
<sequence length="1498" mass="171253">MSDNSLKVGLMLWASSHKPRRVSLGVCTWWVFNALHDCDSSGAANGSNNGGMPQLLTYGEQEKFGPSRRDEWLLCRVVYGWIRSESRKQLSQLACQNRFTRLSCLEGKIQLQIMAHRFSKEELDEQFEEFLKESLSDDSLGNSKKKSSILEKLGQPRKREKKKKDSVPWWLSEEDSDDGVCCSGLLKVDDGTAALQYVPIKFVQVRKEKKLTESHAKVVENTEQKSPHSDSQSGMLEGNGNFVKMQDTLQPVGESHENMDVERMQLQNRHGDAVSLSRDSLETNDSVLASGPNQSITGVGLDTLEEQEEKEIFFAKLEQEASSTIDYSRLNKELDSNDSVILAPFVRNENAEREEEPAHEGKSGSYSEDFEEETDTSPALKTEGDQVNQNVVSEVDLSPQEQEEANTGMLAKVVLLDSQDSTVELQKAIETLDVAPGEHHQPEEVSAVEMNEAGTSCGQTTSDIEALHQAYHHIGQSLGNTDEQKLHNSAVAVSEGLGQSISRSNVIYAKNISTVDSDLPTVEELMKTIKGHTCSIRNFDMDPESPVKLVGSTENDLISHSPFEDPQSNTAWEKNFVEKFNREASFFLQTNMNDSNFQRMTEKEIQTSEVQPDRLREKTGQDSLLSLGSKTKKRSPNPVDTGTSGILLSQPNMCKAAAIPCLQLKTVMSLSMTIRSATNEQTLEGSINRVLSGQSVVGNLGHQAVDYNRQYRHGLSFSPFKSCDRELYLLKRVQAAEEDLNTARDLVQQLGSKLSQKEKEMEAKVVELETQHEKELSRLGQENFVLQSKLRNMEEMIQEKRWTHAETIPVTEEKLAQIQKEIEDQEVIIQGYQQENERLYKQMKELQIQNKKNEERMFKENQCLKSELIQLREKIEKTNNQSRIMQDSETARNQSFTELISELRAAQKEEAKLQEDIRCLKQDKQALEVDLVQAKKERDLAKVQIASASSEKSYEFKVMEESYKQEITNLKKRLQWYAENQDLLDKDAARLKDAREEIEKLRLEVEKLRAEAGDQCVQQKKRLRDRAADAKRIQDLERQIREMEGIIKRRYPNSLPALIYAAAAAEKTNLPAKTNTVEFLERRIKKLEAELEGKDDEAKKSLRAMEQQFQKIKIQYEQRLAELEQLLAYEFMNDTPKLNGDKATSTELEQELHNLKKAHQITVGNLQTEIENLKSQNSQLKFRSKNDNKDLESMDSKINQDNTKDRLLKLKEELVTKNREIQDLTKTVEKLQKERMVMLSDNNLRNKTNTNGNSAEVLRKNTSATDGRNSNNTEPCLSLFNDDKIHQPHTFSESHLLEVLQENAHLKEELERLSLEMSQQRVKSQAALAYSESNIRRMQEDTAEYIASLKASHQREVEKIVCQHAKEHSTSKVAELKNRISTQEVTKLLEELREARESQSPEMKHFLCLEKKIKHIESRYAEREHEIQKATQLTQHVSEVRRTQEAEKWRRLAQQKNQELEKFRVELDSILDVLRELQKQGVVIPAPDSCGFRVTDGY</sequence>
<evidence type="ECO:0000313" key="12">
    <source>
        <dbReference type="Proteomes" id="UP000269221"/>
    </source>
</evidence>
<feature type="region of interest" description="Disordered" evidence="10">
    <location>
        <begin position="346"/>
        <end position="388"/>
    </location>
</feature>
<evidence type="ECO:0000256" key="6">
    <source>
        <dbReference type="ARBA" id="ARBA00022794"/>
    </source>
</evidence>
<feature type="compositionally biased region" description="Basic and acidic residues" evidence="10">
    <location>
        <begin position="603"/>
        <end position="620"/>
    </location>
</feature>
<gene>
    <name evidence="11" type="ORF">DUI87_10832</name>
</gene>
<keyword evidence="4" id="KW-0963">Cytoplasm</keyword>
<keyword evidence="12" id="KW-1185">Reference proteome</keyword>
<proteinExistence type="inferred from homology"/>
<reference evidence="11 12" key="1">
    <citation type="submission" date="2018-07" db="EMBL/GenBank/DDBJ databases">
        <title>A high quality draft genome assembly of the barn swallow (H. rustica rustica).</title>
        <authorList>
            <person name="Formenti G."/>
            <person name="Chiara M."/>
            <person name="Poveda L."/>
            <person name="Francoijs K.-J."/>
            <person name="Bonisoli-Alquati A."/>
            <person name="Canova L."/>
            <person name="Gianfranceschi L."/>
            <person name="Horner D.S."/>
            <person name="Saino N."/>
        </authorList>
    </citation>
    <scope>NUCLEOTIDE SEQUENCE [LARGE SCALE GENOMIC DNA]</scope>
    <source>
        <strain evidence="11">Chelidonia</strain>
        <tissue evidence="11">Blood</tissue>
    </source>
</reference>
<evidence type="ECO:0000256" key="10">
    <source>
        <dbReference type="SAM" id="MobiDB-lite"/>
    </source>
</evidence>
<feature type="coiled-coil region" evidence="9">
    <location>
        <begin position="1296"/>
        <end position="1323"/>
    </location>
</feature>
<feature type="coiled-coil region" evidence="9">
    <location>
        <begin position="815"/>
        <end position="1046"/>
    </location>
</feature>
<feature type="compositionally biased region" description="Basic residues" evidence="10">
    <location>
        <begin position="155"/>
        <end position="164"/>
    </location>
</feature>
<feature type="region of interest" description="Disordered" evidence="10">
    <location>
        <begin position="217"/>
        <end position="239"/>
    </location>
</feature>
<evidence type="ECO:0000256" key="1">
    <source>
        <dbReference type="ARBA" id="ARBA00004114"/>
    </source>
</evidence>
<dbReference type="OrthoDB" id="2157184at2759"/>
<evidence type="ECO:0000256" key="5">
    <source>
        <dbReference type="ARBA" id="ARBA00022701"/>
    </source>
</evidence>
<feature type="coiled-coil region" evidence="9">
    <location>
        <begin position="1070"/>
        <end position="1241"/>
    </location>
</feature>
<comment type="similarity">
    <text evidence="2">Belongs to the CEP162 family.</text>
</comment>
<dbReference type="GO" id="GO:0034451">
    <property type="term" value="C:centriolar satellite"/>
    <property type="evidence" value="ECO:0007669"/>
    <property type="project" value="TreeGrafter"/>
</dbReference>
<dbReference type="PANTHER" id="PTHR34031:SF1">
    <property type="entry name" value="CENTROSOMAL PROTEIN OF 162 KDA"/>
    <property type="match status" value="1"/>
</dbReference>
<comment type="caution">
    <text evidence="11">The sequence shown here is derived from an EMBL/GenBank/DDBJ whole genome shotgun (WGS) entry which is preliminary data.</text>
</comment>
<dbReference type="InterPro" id="IPR038774">
    <property type="entry name" value="CEP162-like"/>
</dbReference>
<evidence type="ECO:0000256" key="7">
    <source>
        <dbReference type="ARBA" id="ARBA00023054"/>
    </source>
</evidence>
<keyword evidence="6" id="KW-0970">Cilium biogenesis/degradation</keyword>
<dbReference type="EMBL" id="QRBI01000106">
    <property type="protein sequence ID" value="RMC13297.1"/>
    <property type="molecule type" value="Genomic_DNA"/>
</dbReference>
<feature type="coiled-coil region" evidence="9">
    <location>
        <begin position="1378"/>
        <end position="1480"/>
    </location>
</feature>
<dbReference type="STRING" id="333673.A0A3M0L1X2"/>
<feature type="coiled-coil region" evidence="9">
    <location>
        <begin position="733"/>
        <end position="778"/>
    </location>
</feature>
<comment type="subcellular location">
    <subcellularLocation>
        <location evidence="1">Cytoplasm</location>
        <location evidence="1">Cytoskeleton</location>
        <location evidence="1">Microtubule organizing center</location>
        <location evidence="1">Centrosome</location>
        <location evidence="1">Centriole</location>
    </subcellularLocation>
</comment>
<dbReference type="GO" id="GO:0005814">
    <property type="term" value="C:centriole"/>
    <property type="evidence" value="ECO:0007669"/>
    <property type="project" value="UniProtKB-SubCell"/>
</dbReference>
<keyword evidence="8" id="KW-0206">Cytoskeleton</keyword>
<evidence type="ECO:0000256" key="4">
    <source>
        <dbReference type="ARBA" id="ARBA00022490"/>
    </source>
</evidence>
<feature type="compositionally biased region" description="Basic and acidic residues" evidence="10">
    <location>
        <begin position="217"/>
        <end position="228"/>
    </location>
</feature>
<protein>
    <recommendedName>
        <fullName evidence="3">Centrosomal protein of 162 kDa</fullName>
    </recommendedName>
</protein>
<dbReference type="GO" id="GO:0005879">
    <property type="term" value="C:axonemal microtubule"/>
    <property type="evidence" value="ECO:0007669"/>
    <property type="project" value="TreeGrafter"/>
</dbReference>
<name>A0A3M0L1X2_HIRRU</name>
<evidence type="ECO:0000256" key="9">
    <source>
        <dbReference type="SAM" id="Coils"/>
    </source>
</evidence>
<evidence type="ECO:0000313" key="11">
    <source>
        <dbReference type="EMBL" id="RMC13297.1"/>
    </source>
</evidence>
<feature type="region of interest" description="Disordered" evidence="10">
    <location>
        <begin position="603"/>
        <end position="644"/>
    </location>
</feature>
<organism evidence="11 12">
    <name type="scientific">Hirundo rustica rustica</name>
    <dbReference type="NCBI Taxonomy" id="333673"/>
    <lineage>
        <taxon>Eukaryota</taxon>
        <taxon>Metazoa</taxon>
        <taxon>Chordata</taxon>
        <taxon>Craniata</taxon>
        <taxon>Vertebrata</taxon>
        <taxon>Euteleostomi</taxon>
        <taxon>Archelosauria</taxon>
        <taxon>Archosauria</taxon>
        <taxon>Dinosauria</taxon>
        <taxon>Saurischia</taxon>
        <taxon>Theropoda</taxon>
        <taxon>Coelurosauria</taxon>
        <taxon>Aves</taxon>
        <taxon>Neognathae</taxon>
        <taxon>Neoaves</taxon>
        <taxon>Telluraves</taxon>
        <taxon>Australaves</taxon>
        <taxon>Passeriformes</taxon>
        <taxon>Sylvioidea</taxon>
        <taxon>Hirundinidae</taxon>
        <taxon>Hirundo</taxon>
    </lineage>
</organism>
<keyword evidence="7 9" id="KW-0175">Coiled coil</keyword>
<keyword evidence="5" id="KW-0493">Microtubule</keyword>
<evidence type="ECO:0000256" key="2">
    <source>
        <dbReference type="ARBA" id="ARBA00009485"/>
    </source>
</evidence>
<dbReference type="GO" id="GO:0060271">
    <property type="term" value="P:cilium assembly"/>
    <property type="evidence" value="ECO:0007669"/>
    <property type="project" value="TreeGrafter"/>
</dbReference>
<evidence type="ECO:0000256" key="3">
    <source>
        <dbReference type="ARBA" id="ARBA00021406"/>
    </source>
</evidence>
<dbReference type="Proteomes" id="UP000269221">
    <property type="component" value="Unassembled WGS sequence"/>
</dbReference>